<dbReference type="KEGG" id="slb:AWJ20_1051"/>
<sequence>MPIERDKSKVDFTKDGNYKFFPDEPLDKLHADKFASKEPSQFYDPCAEASKMSLNCLERNNYDKSACLTYFQAYRDCKKTWQRARKAAAYGASSSSS</sequence>
<evidence type="ECO:0000313" key="7">
    <source>
        <dbReference type="EMBL" id="ANB12781.1"/>
    </source>
</evidence>
<evidence type="ECO:0000256" key="5">
    <source>
        <dbReference type="ARBA" id="ARBA00038264"/>
    </source>
</evidence>
<keyword evidence="8" id="KW-1185">Reference proteome</keyword>
<comment type="function">
    <text evidence="1">Required for the assembly of cytochrome c oxidase.</text>
</comment>
<gene>
    <name evidence="7" type="primary">COX23</name>
    <name evidence="7" type="ORF">AWJ20_1051</name>
</gene>
<dbReference type="RefSeq" id="XP_018735258.1">
    <property type="nucleotide sequence ID" value="XM_018877902.1"/>
</dbReference>
<dbReference type="InterPro" id="IPR051040">
    <property type="entry name" value="COX23"/>
</dbReference>
<comment type="similarity">
    <text evidence="5">Belongs to the COX23 family.</text>
</comment>
<dbReference type="PROSITE" id="PS51808">
    <property type="entry name" value="CHCH"/>
    <property type="match status" value="1"/>
</dbReference>
<protein>
    <recommendedName>
        <fullName evidence="6">Cytochrome c oxidase-assembly factor COX23, mitochondrial</fullName>
    </recommendedName>
</protein>
<evidence type="ECO:0000256" key="1">
    <source>
        <dbReference type="ARBA" id="ARBA00003875"/>
    </source>
</evidence>
<dbReference type="OrthoDB" id="9971592at2759"/>
<dbReference type="GO" id="GO:0033617">
    <property type="term" value="P:mitochondrial respiratory chain complex IV assembly"/>
    <property type="evidence" value="ECO:0007669"/>
    <property type="project" value="EnsemblFungi"/>
</dbReference>
<evidence type="ECO:0000256" key="6">
    <source>
        <dbReference type="ARBA" id="ARBA00041104"/>
    </source>
</evidence>
<reference evidence="7 8" key="1">
    <citation type="submission" date="2016-02" db="EMBL/GenBank/DDBJ databases">
        <title>Complete genome sequence and transcriptome regulation of the pentose utilising yeast Sugiyamaella lignohabitans.</title>
        <authorList>
            <person name="Bellasio M."/>
            <person name="Peymann A."/>
            <person name="Valli M."/>
            <person name="Sipitzky M."/>
            <person name="Graf A."/>
            <person name="Sauer M."/>
            <person name="Marx H."/>
            <person name="Mattanovich D."/>
        </authorList>
    </citation>
    <scope>NUCLEOTIDE SEQUENCE [LARGE SCALE GENOMIC DNA]</scope>
    <source>
        <strain evidence="7 8">CBS 10342</strain>
    </source>
</reference>
<dbReference type="GeneID" id="30032811"/>
<dbReference type="InterPro" id="IPR009069">
    <property type="entry name" value="Cys_alpha_HP_mot_SF"/>
</dbReference>
<evidence type="ECO:0000256" key="4">
    <source>
        <dbReference type="ARBA" id="ARBA00023157"/>
    </source>
</evidence>
<dbReference type="EMBL" id="CP014501">
    <property type="protein sequence ID" value="ANB12781.1"/>
    <property type="molecule type" value="Genomic_DNA"/>
</dbReference>
<dbReference type="Gene3D" id="1.10.287.1130">
    <property type="entry name" value="CytochromE C oxidase copper chaperone"/>
    <property type="match status" value="1"/>
</dbReference>
<evidence type="ECO:0000256" key="2">
    <source>
        <dbReference type="ARBA" id="ARBA00004569"/>
    </source>
</evidence>
<organism evidence="7 8">
    <name type="scientific">Sugiyamaella lignohabitans</name>
    <dbReference type="NCBI Taxonomy" id="796027"/>
    <lineage>
        <taxon>Eukaryota</taxon>
        <taxon>Fungi</taxon>
        <taxon>Dikarya</taxon>
        <taxon>Ascomycota</taxon>
        <taxon>Saccharomycotina</taxon>
        <taxon>Dipodascomycetes</taxon>
        <taxon>Dipodascales</taxon>
        <taxon>Trichomonascaceae</taxon>
        <taxon>Sugiyamaella</taxon>
    </lineage>
</organism>
<dbReference type="PANTHER" id="PTHR46811:SF1">
    <property type="entry name" value="COILED-COIL-HELIX-COILED-COIL-HELIX DOMAIN-CONTAINING PROTEIN 7"/>
    <property type="match status" value="1"/>
</dbReference>
<evidence type="ECO:0000313" key="8">
    <source>
        <dbReference type="Proteomes" id="UP000189580"/>
    </source>
</evidence>
<accession>A0A167DD45</accession>
<dbReference type="PANTHER" id="PTHR46811">
    <property type="entry name" value="COILED-COIL-HELIX-COILED-COIL-HELIX DOMAIN-CONTAINING PROTEIN 7"/>
    <property type="match status" value="1"/>
</dbReference>
<dbReference type="Proteomes" id="UP000189580">
    <property type="component" value="Chromosome a"/>
</dbReference>
<keyword evidence="3" id="KW-0496">Mitochondrion</keyword>
<comment type="subcellular location">
    <subcellularLocation>
        <location evidence="2">Mitochondrion intermembrane space</location>
    </subcellularLocation>
</comment>
<dbReference type="GO" id="GO:0005758">
    <property type="term" value="C:mitochondrial intermembrane space"/>
    <property type="evidence" value="ECO:0007669"/>
    <property type="project" value="UniProtKB-SubCell"/>
</dbReference>
<keyword evidence="4" id="KW-1015">Disulfide bond</keyword>
<proteinExistence type="inferred from homology"/>
<evidence type="ECO:0000256" key="3">
    <source>
        <dbReference type="ARBA" id="ARBA00023128"/>
    </source>
</evidence>
<name>A0A167DD45_9ASCO</name>
<dbReference type="AlphaFoldDB" id="A0A167DD45"/>
<dbReference type="SUPFAM" id="SSF47072">
    <property type="entry name" value="Cysteine alpha-hairpin motif"/>
    <property type="match status" value="1"/>
</dbReference>